<feature type="transmembrane region" description="Helical" evidence="2">
    <location>
        <begin position="162"/>
        <end position="192"/>
    </location>
</feature>
<dbReference type="EMBL" id="JBBPBK010000171">
    <property type="protein sequence ID" value="KAK9266355.1"/>
    <property type="molecule type" value="Genomic_DNA"/>
</dbReference>
<dbReference type="PANTHER" id="PTHR34379:SF15">
    <property type="entry name" value="PROTEIN, PUTATIVE-RELATED"/>
    <property type="match status" value="1"/>
</dbReference>
<protein>
    <submittedName>
        <fullName evidence="4">Uncharacterized protein</fullName>
    </submittedName>
</protein>
<feature type="region of interest" description="Disordered" evidence="1">
    <location>
        <begin position="90"/>
        <end position="109"/>
    </location>
</feature>
<dbReference type="AlphaFoldDB" id="A0AAP0RZL7"/>
<reference evidence="4" key="2">
    <citation type="submission" date="2024-04" db="EMBL/GenBank/DDBJ databases">
        <authorList>
            <person name="Xu W."/>
            <person name="Ren C."/>
        </authorList>
    </citation>
    <scope>NUCLEOTIDE SEQUENCE</scope>
    <source>
        <strain evidence="4">Hangzhou</strain>
        <tissue evidence="4">Leaves</tissue>
    </source>
</reference>
<name>A0AAP0RZL7_LIQFO</name>
<dbReference type="InterPro" id="IPR040411">
    <property type="entry name" value="At5g23160-like"/>
</dbReference>
<feature type="compositionally biased region" description="Low complexity" evidence="1">
    <location>
        <begin position="100"/>
        <end position="109"/>
    </location>
</feature>
<gene>
    <name evidence="3" type="ORF">L1049_012479</name>
    <name evidence="4" type="ORF">L1049_023788</name>
</gene>
<evidence type="ECO:0000313" key="4">
    <source>
        <dbReference type="EMBL" id="KAK9284612.1"/>
    </source>
</evidence>
<keyword evidence="2" id="KW-1133">Transmembrane helix</keyword>
<dbReference type="Proteomes" id="UP001415857">
    <property type="component" value="Unassembled WGS sequence"/>
</dbReference>
<comment type="caution">
    <text evidence="4">The sequence shown here is derived from an EMBL/GenBank/DDBJ whole genome shotgun (WGS) entry which is preliminary data.</text>
</comment>
<evidence type="ECO:0000313" key="3">
    <source>
        <dbReference type="EMBL" id="KAK9266355.1"/>
    </source>
</evidence>
<organism evidence="4 5">
    <name type="scientific">Liquidambar formosana</name>
    <name type="common">Formosan gum</name>
    <dbReference type="NCBI Taxonomy" id="63359"/>
    <lineage>
        <taxon>Eukaryota</taxon>
        <taxon>Viridiplantae</taxon>
        <taxon>Streptophyta</taxon>
        <taxon>Embryophyta</taxon>
        <taxon>Tracheophyta</taxon>
        <taxon>Spermatophyta</taxon>
        <taxon>Magnoliopsida</taxon>
        <taxon>eudicotyledons</taxon>
        <taxon>Gunneridae</taxon>
        <taxon>Pentapetalae</taxon>
        <taxon>Saxifragales</taxon>
        <taxon>Altingiaceae</taxon>
        <taxon>Liquidambar</taxon>
    </lineage>
</organism>
<evidence type="ECO:0000313" key="5">
    <source>
        <dbReference type="Proteomes" id="UP001415857"/>
    </source>
</evidence>
<reference evidence="4 5" key="1">
    <citation type="journal article" date="2024" name="Plant J.">
        <title>Genome sequences and population genomics reveal climatic adaptation and genomic divergence between two closely related sweetgum species.</title>
        <authorList>
            <person name="Xu W.Q."/>
            <person name="Ren C.Q."/>
            <person name="Zhang X.Y."/>
            <person name="Comes H.P."/>
            <person name="Liu X.H."/>
            <person name="Li Y.G."/>
            <person name="Kettle C.J."/>
            <person name="Jalonen R."/>
            <person name="Gaisberger H."/>
            <person name="Ma Y.Z."/>
            <person name="Qiu Y.X."/>
        </authorList>
    </citation>
    <scope>NUCLEOTIDE SEQUENCE [LARGE SCALE GENOMIC DNA]</scope>
    <source>
        <strain evidence="4">Hangzhou</strain>
    </source>
</reference>
<keyword evidence="5" id="KW-1185">Reference proteome</keyword>
<dbReference type="EMBL" id="JBBPBK010000005">
    <property type="protein sequence ID" value="KAK9284612.1"/>
    <property type="molecule type" value="Genomic_DNA"/>
</dbReference>
<feature type="region of interest" description="Disordered" evidence="1">
    <location>
        <begin position="47"/>
        <end position="68"/>
    </location>
</feature>
<dbReference type="PANTHER" id="PTHR34379">
    <property type="entry name" value="OS07G0553800 PROTEIN"/>
    <property type="match status" value="1"/>
</dbReference>
<accession>A0AAP0RZL7</accession>
<evidence type="ECO:0000256" key="1">
    <source>
        <dbReference type="SAM" id="MobiDB-lite"/>
    </source>
</evidence>
<sequence>MKNVTRNKLLLCFRPVVMEVDLESDGTVADKVFTYLAVENKGGAKISTMESRDCSPVSDETGRRPTGKRGFSRVVKAILFQTSLSKRARDRKVRQDSCGSKSSNLSTESNTNSIAFSSAASSSSSSCPISESNSFRSDCISQKQSVDNQLKKTFMDWSSFNFGLYLLLITLTVTILWGKLCAILFTSMWLYFLPRRHVGKRRSENLMKTPEIHSRDYRKRVIMGGLLERNHHRGH</sequence>
<proteinExistence type="predicted"/>
<keyword evidence="2" id="KW-0472">Membrane</keyword>
<evidence type="ECO:0000256" key="2">
    <source>
        <dbReference type="SAM" id="Phobius"/>
    </source>
</evidence>
<keyword evidence="2" id="KW-0812">Transmembrane</keyword>